<accession>A0A2N1PI97</accession>
<dbReference type="AlphaFoldDB" id="A0A2N1PI97"/>
<dbReference type="SUPFAM" id="SSF52540">
    <property type="entry name" value="P-loop containing nucleoside triphosphate hydrolases"/>
    <property type="match status" value="1"/>
</dbReference>
<reference evidence="1 2" key="1">
    <citation type="journal article" date="2017" name="ISME J.">
        <title>Potential for microbial H2 and metal transformations associated with novel bacteria and archaea in deep terrestrial subsurface sediments.</title>
        <authorList>
            <person name="Hernsdorf A.W."/>
            <person name="Amano Y."/>
            <person name="Miyakawa K."/>
            <person name="Ise K."/>
            <person name="Suzuki Y."/>
            <person name="Anantharaman K."/>
            <person name="Probst A."/>
            <person name="Burstein D."/>
            <person name="Thomas B.C."/>
            <person name="Banfield J.F."/>
        </authorList>
    </citation>
    <scope>NUCLEOTIDE SEQUENCE [LARGE SCALE GENOMIC DNA]</scope>
    <source>
        <strain evidence="1">HGW-Wallbacteria-1</strain>
    </source>
</reference>
<sequence>MKPSLFIFSGLPAAGKSTLAGMLVEELSAVYIRIDTIEQALRDLCSFDVQGEGYRLAYRVAADNLRLGIDVVADSCNPWPLTRGEWNSIATDNNADYINIEVICSDRAEHEKRALTRQSEVSGLILPTWKQILERDYQPWTEDRILIDTAGRSSGESFEELMRMVNNERNRFKS</sequence>
<gene>
    <name evidence="1" type="ORF">CVV64_20450</name>
</gene>
<organism evidence="1 2">
    <name type="scientific">Candidatus Wallbacteria bacterium HGW-Wallbacteria-1</name>
    <dbReference type="NCBI Taxonomy" id="2013854"/>
    <lineage>
        <taxon>Bacteria</taxon>
        <taxon>Candidatus Walliibacteriota</taxon>
    </lineage>
</organism>
<dbReference type="Proteomes" id="UP000233256">
    <property type="component" value="Unassembled WGS sequence"/>
</dbReference>
<dbReference type="Gene3D" id="3.40.50.300">
    <property type="entry name" value="P-loop containing nucleotide triphosphate hydrolases"/>
    <property type="match status" value="1"/>
</dbReference>
<evidence type="ECO:0000313" key="1">
    <source>
        <dbReference type="EMBL" id="PKK88065.1"/>
    </source>
</evidence>
<dbReference type="EMBL" id="PGXC01000070">
    <property type="protein sequence ID" value="PKK88065.1"/>
    <property type="molecule type" value="Genomic_DNA"/>
</dbReference>
<dbReference type="GO" id="GO:0016301">
    <property type="term" value="F:kinase activity"/>
    <property type="evidence" value="ECO:0007669"/>
    <property type="project" value="UniProtKB-KW"/>
</dbReference>
<proteinExistence type="predicted"/>
<dbReference type="InterPro" id="IPR027417">
    <property type="entry name" value="P-loop_NTPase"/>
</dbReference>
<dbReference type="PANTHER" id="PTHR37807">
    <property type="entry name" value="OS07G0160300 PROTEIN"/>
    <property type="match status" value="1"/>
</dbReference>
<protein>
    <submittedName>
        <fullName evidence="1">Kinase</fullName>
    </submittedName>
</protein>
<comment type="caution">
    <text evidence="1">The sequence shown here is derived from an EMBL/GenBank/DDBJ whole genome shotgun (WGS) entry which is preliminary data.</text>
</comment>
<evidence type="ECO:0000313" key="2">
    <source>
        <dbReference type="Proteomes" id="UP000233256"/>
    </source>
</evidence>
<keyword evidence="1" id="KW-0808">Transferase</keyword>
<dbReference type="PANTHER" id="PTHR37807:SF3">
    <property type="entry name" value="OS07G0160300 PROTEIN"/>
    <property type="match status" value="1"/>
</dbReference>
<name>A0A2N1PI97_9BACT</name>
<keyword evidence="1" id="KW-0418">Kinase</keyword>
<dbReference type="Pfam" id="PF13671">
    <property type="entry name" value="AAA_33"/>
    <property type="match status" value="1"/>
</dbReference>